<feature type="transmembrane region" description="Helical" evidence="1">
    <location>
        <begin position="7"/>
        <end position="24"/>
    </location>
</feature>
<reference evidence="2" key="1">
    <citation type="submission" date="2022-02" db="EMBL/GenBank/DDBJ databases">
        <title>The Aeromonas hydrophila phage ZPAH14.</title>
        <authorList>
            <person name="Li J."/>
        </authorList>
    </citation>
    <scope>NUCLEOTIDE SEQUENCE</scope>
</reference>
<organism evidence="2 3">
    <name type="scientific">Aeromonas phage ZPAH14</name>
    <dbReference type="NCBI Taxonomy" id="2924887"/>
    <lineage>
        <taxon>Viruses</taxon>
        <taxon>Duplodnaviria</taxon>
        <taxon>Heunggongvirae</taxon>
        <taxon>Uroviricota</taxon>
        <taxon>Caudoviricetes</taxon>
        <taxon>Chaseviridae</taxon>
        <taxon>Nefertitivirinae</taxon>
        <taxon>Shantouvirus</taxon>
        <taxon>Shantouvirus ZPAH14</taxon>
    </lineage>
</organism>
<keyword evidence="1" id="KW-0812">Transmembrane</keyword>
<protein>
    <submittedName>
        <fullName evidence="2">Uncharacterized protein</fullName>
    </submittedName>
</protein>
<keyword evidence="1" id="KW-0472">Membrane</keyword>
<dbReference type="KEGG" id="vg:77932607"/>
<dbReference type="EMBL" id="OM810291">
    <property type="protein sequence ID" value="UOT58000.1"/>
    <property type="molecule type" value="Genomic_DNA"/>
</dbReference>
<dbReference type="GeneID" id="77932607"/>
<feature type="transmembrane region" description="Helical" evidence="1">
    <location>
        <begin position="30"/>
        <end position="50"/>
    </location>
</feature>
<dbReference type="Proteomes" id="UP000830307">
    <property type="component" value="Segment"/>
</dbReference>
<proteinExistence type="predicted"/>
<accession>A0AAE9GXH4</accession>
<keyword evidence="3" id="KW-1185">Reference proteome</keyword>
<name>A0AAE9GXH4_9CAUD</name>
<dbReference type="RefSeq" id="YP_010656709.1">
    <property type="nucleotide sequence ID" value="NC_070840.1"/>
</dbReference>
<evidence type="ECO:0000256" key="1">
    <source>
        <dbReference type="SAM" id="Phobius"/>
    </source>
</evidence>
<keyword evidence="1" id="KW-1133">Transmembrane helix</keyword>
<sequence>MSIGQTIIMVILIIIVWAGTGYVMRNQEIIVNPVSSLWFGVLGALFAPVLREMKP</sequence>
<evidence type="ECO:0000313" key="3">
    <source>
        <dbReference type="Proteomes" id="UP000830307"/>
    </source>
</evidence>
<evidence type="ECO:0000313" key="2">
    <source>
        <dbReference type="EMBL" id="UOT58000.1"/>
    </source>
</evidence>